<proteinExistence type="predicted"/>
<protein>
    <submittedName>
        <fullName evidence="1">Uncharacterized protein</fullName>
    </submittedName>
</protein>
<name>A0A515CRQ1_SERLI</name>
<gene>
    <name evidence="1" type="ORF">EGO53_03150</name>
</gene>
<organism evidence="1 2">
    <name type="scientific">Serratia liquefaciens</name>
    <dbReference type="NCBI Taxonomy" id="614"/>
    <lineage>
        <taxon>Bacteria</taxon>
        <taxon>Pseudomonadati</taxon>
        <taxon>Pseudomonadota</taxon>
        <taxon>Gammaproteobacteria</taxon>
        <taxon>Enterobacterales</taxon>
        <taxon>Yersiniaceae</taxon>
        <taxon>Serratia</taxon>
    </lineage>
</organism>
<dbReference type="AlphaFoldDB" id="A0A515CRQ1"/>
<dbReference type="Proteomes" id="UP000317572">
    <property type="component" value="Chromosome"/>
</dbReference>
<dbReference type="RefSeq" id="WP_130016636.1">
    <property type="nucleotide sequence ID" value="NZ_CAMITJ010000005.1"/>
</dbReference>
<dbReference type="EMBL" id="CP033893">
    <property type="protein sequence ID" value="QDL30847.1"/>
    <property type="molecule type" value="Genomic_DNA"/>
</dbReference>
<evidence type="ECO:0000313" key="1">
    <source>
        <dbReference type="EMBL" id="QDL30847.1"/>
    </source>
</evidence>
<sequence length="76" mass="8728">MKNHPNKHIQAALAYAISQGWLFRASNGHAFGRLQCALPQHREHMMSIWSTPRNPEQHAKQIRRKVDECLALSQKG</sequence>
<evidence type="ECO:0000313" key="2">
    <source>
        <dbReference type="Proteomes" id="UP000317572"/>
    </source>
</evidence>
<accession>A0A515CRQ1</accession>
<reference evidence="1 2" key="1">
    <citation type="submission" date="2018-11" db="EMBL/GenBank/DDBJ databases">
        <title>The first complete genome of Serratia liquefaciens isolated from metalophyte plant revel distinctness adaptive mechanisms in an extreme habitat.</title>
        <authorList>
            <person name="Caneschi W.L."/>
            <person name="Sanchez A.B."/>
            <person name="Felestrino E.B."/>
            <person name="Assis R.A.B."/>
            <person name="Lemes C.G.C."/>
            <person name="Cordeiro I.F."/>
            <person name="Fonseca N.P."/>
            <person name="Villa M."/>
            <person name="Vieira I.T."/>
            <person name="Moraes L.A."/>
            <person name="Kamino L.H.Y."/>
            <person name="do Carmo F."/>
            <person name="Garcia C.M."/>
            <person name="Almeida N.F."/>
            <person name="Silva R.S."/>
            <person name="Ferro J.A."/>
            <person name="Ferro M.I.T."/>
            <person name="Varani A.M."/>
            <person name="Ferreira R.M."/>
            <person name="dos Santos V.L."/>
            <person name="Silva U.C."/>
            <person name="Setubal J.C."/>
            <person name="Moreira L.M."/>
        </authorList>
    </citation>
    <scope>NUCLEOTIDE SEQUENCE [LARGE SCALE GENOMIC DNA]</scope>
    <source>
        <strain evidence="1 2">FG3</strain>
    </source>
</reference>